<dbReference type="RefSeq" id="XP_024573714.1">
    <property type="nucleotide sequence ID" value="XM_024722660.1"/>
</dbReference>
<keyword evidence="2" id="KW-1185">Reference proteome</keyword>
<organism evidence="1 2">
    <name type="scientific">Plasmopara halstedii</name>
    <name type="common">Downy mildew of sunflower</name>
    <dbReference type="NCBI Taxonomy" id="4781"/>
    <lineage>
        <taxon>Eukaryota</taxon>
        <taxon>Sar</taxon>
        <taxon>Stramenopiles</taxon>
        <taxon>Oomycota</taxon>
        <taxon>Peronosporomycetes</taxon>
        <taxon>Peronosporales</taxon>
        <taxon>Peronosporaceae</taxon>
        <taxon>Plasmopara</taxon>
    </lineage>
</organism>
<name>A0A0P1AB04_PLAHL</name>
<accession>A0A0P1AB04</accession>
<evidence type="ECO:0000313" key="1">
    <source>
        <dbReference type="EMBL" id="CEG37345.1"/>
    </source>
</evidence>
<evidence type="ECO:0000313" key="2">
    <source>
        <dbReference type="Proteomes" id="UP000054928"/>
    </source>
</evidence>
<dbReference type="Proteomes" id="UP000054928">
    <property type="component" value="Unassembled WGS sequence"/>
</dbReference>
<dbReference type="GeneID" id="36399998"/>
<dbReference type="EMBL" id="CCYD01000286">
    <property type="protein sequence ID" value="CEG37345.1"/>
    <property type="molecule type" value="Genomic_DNA"/>
</dbReference>
<dbReference type="AlphaFoldDB" id="A0A0P1AB04"/>
<protein>
    <submittedName>
        <fullName evidence="1">Uncharacterized protein</fullName>
    </submittedName>
</protein>
<reference evidence="2" key="1">
    <citation type="submission" date="2014-09" db="EMBL/GenBank/DDBJ databases">
        <authorList>
            <person name="Sharma Rahul"/>
            <person name="Thines Marco"/>
        </authorList>
    </citation>
    <scope>NUCLEOTIDE SEQUENCE [LARGE SCALE GENOMIC DNA]</scope>
</reference>
<sequence>MPVLRAESGSIIPISLKIELPTLNGKFEACSAARPYLLIWSGRSLAVSESRRETIETLEIILGCGNTLTLFHILDVRSTWT</sequence>
<proteinExistence type="predicted"/>